<evidence type="ECO:0000259" key="1">
    <source>
        <dbReference type="Pfam" id="PF02492"/>
    </source>
</evidence>
<protein>
    <recommendedName>
        <fullName evidence="1">CobW/HypB/UreG nucleotide-binding domain-containing protein</fullName>
    </recommendedName>
</protein>
<proteinExistence type="predicted"/>
<dbReference type="InterPro" id="IPR027417">
    <property type="entry name" value="P-loop_NTPase"/>
</dbReference>
<dbReference type="KEGG" id="dpx:DAPPUDRAFT_65487"/>
<dbReference type="InParanoid" id="E9HS55"/>
<dbReference type="GO" id="GO:0005737">
    <property type="term" value="C:cytoplasm"/>
    <property type="evidence" value="ECO:0000318"/>
    <property type="project" value="GO_Central"/>
</dbReference>
<reference evidence="2 3" key="1">
    <citation type="journal article" date="2011" name="Science">
        <title>The ecoresponsive genome of Daphnia pulex.</title>
        <authorList>
            <person name="Colbourne J.K."/>
            <person name="Pfrender M.E."/>
            <person name="Gilbert D."/>
            <person name="Thomas W.K."/>
            <person name="Tucker A."/>
            <person name="Oakley T.H."/>
            <person name="Tokishita S."/>
            <person name="Aerts A."/>
            <person name="Arnold G.J."/>
            <person name="Basu M.K."/>
            <person name="Bauer D.J."/>
            <person name="Caceres C.E."/>
            <person name="Carmel L."/>
            <person name="Casola C."/>
            <person name="Choi J.H."/>
            <person name="Detter J.C."/>
            <person name="Dong Q."/>
            <person name="Dusheyko S."/>
            <person name="Eads B.D."/>
            <person name="Frohlich T."/>
            <person name="Geiler-Samerotte K.A."/>
            <person name="Gerlach D."/>
            <person name="Hatcher P."/>
            <person name="Jogdeo S."/>
            <person name="Krijgsveld J."/>
            <person name="Kriventseva E.V."/>
            <person name="Kultz D."/>
            <person name="Laforsch C."/>
            <person name="Lindquist E."/>
            <person name="Lopez J."/>
            <person name="Manak J.R."/>
            <person name="Muller J."/>
            <person name="Pangilinan J."/>
            <person name="Patwardhan R.P."/>
            <person name="Pitluck S."/>
            <person name="Pritham E.J."/>
            <person name="Rechtsteiner A."/>
            <person name="Rho M."/>
            <person name="Rogozin I.B."/>
            <person name="Sakarya O."/>
            <person name="Salamov A."/>
            <person name="Schaack S."/>
            <person name="Shapiro H."/>
            <person name="Shiga Y."/>
            <person name="Skalitzky C."/>
            <person name="Smith Z."/>
            <person name="Souvorov A."/>
            <person name="Sung W."/>
            <person name="Tang Z."/>
            <person name="Tsuchiya D."/>
            <person name="Tu H."/>
            <person name="Vos H."/>
            <person name="Wang M."/>
            <person name="Wolf Y.I."/>
            <person name="Yamagata H."/>
            <person name="Yamada T."/>
            <person name="Ye Y."/>
            <person name="Shaw J.R."/>
            <person name="Andrews J."/>
            <person name="Crease T.J."/>
            <person name="Tang H."/>
            <person name="Lucas S.M."/>
            <person name="Robertson H.M."/>
            <person name="Bork P."/>
            <person name="Koonin E.V."/>
            <person name="Zdobnov E.M."/>
            <person name="Grigoriev I.V."/>
            <person name="Lynch M."/>
            <person name="Boore J.L."/>
        </authorList>
    </citation>
    <scope>NUCLEOTIDE SEQUENCE [LARGE SCALE GENOMIC DNA]</scope>
</reference>
<organism evidence="2 3">
    <name type="scientific">Daphnia pulex</name>
    <name type="common">Water flea</name>
    <dbReference type="NCBI Taxonomy" id="6669"/>
    <lineage>
        <taxon>Eukaryota</taxon>
        <taxon>Metazoa</taxon>
        <taxon>Ecdysozoa</taxon>
        <taxon>Arthropoda</taxon>
        <taxon>Crustacea</taxon>
        <taxon>Branchiopoda</taxon>
        <taxon>Diplostraca</taxon>
        <taxon>Cladocera</taxon>
        <taxon>Anomopoda</taxon>
        <taxon>Daphniidae</taxon>
        <taxon>Daphnia</taxon>
    </lineage>
</organism>
<dbReference type="InterPro" id="IPR003495">
    <property type="entry name" value="CobW/HypB/UreG_nucleotide-bd"/>
</dbReference>
<dbReference type="Gene3D" id="3.40.50.300">
    <property type="entry name" value="P-loop containing nucleotide triphosphate hydrolases"/>
    <property type="match status" value="1"/>
</dbReference>
<dbReference type="PANTHER" id="PTHR13748">
    <property type="entry name" value="COBW-RELATED"/>
    <property type="match status" value="1"/>
</dbReference>
<evidence type="ECO:0000313" key="2">
    <source>
        <dbReference type="EMBL" id="EFX65428.1"/>
    </source>
</evidence>
<name>E9HS55_DAPPU</name>
<accession>E9HS55</accession>
<dbReference type="PANTHER" id="PTHR13748:SF31">
    <property type="entry name" value="ZINC-REGULATED GTPASE METALLOPROTEIN ACTIVATOR 1A-RELATED"/>
    <property type="match status" value="1"/>
</dbReference>
<dbReference type="STRING" id="6669.E9HS55"/>
<dbReference type="Proteomes" id="UP000000305">
    <property type="component" value="Unassembled WGS sequence"/>
</dbReference>
<feature type="domain" description="CobW/HypB/UreG nucleotide-binding" evidence="1">
    <location>
        <begin position="1"/>
        <end position="129"/>
    </location>
</feature>
<dbReference type="InterPro" id="IPR051316">
    <property type="entry name" value="Zinc-reg_GTPase_activator"/>
</dbReference>
<feature type="non-terminal residue" evidence="2">
    <location>
        <position position="146"/>
    </location>
</feature>
<sequence>VTIVTGFLGAGKTAFLNFLLTEQHEKLIAVILNEFGEGTVLEKSLGVGTQDDLYYEDWLELRNGCPCCSVQDNGVNAIENLTKKKGRFDDPILLETSGLADPGSIASLFWLDIQLCSDIHLDGKYTSTSVFGVTHNTTMTKRSHGI</sequence>
<evidence type="ECO:0000313" key="3">
    <source>
        <dbReference type="Proteomes" id="UP000000305"/>
    </source>
</evidence>
<dbReference type="eggNOG" id="KOG2743">
    <property type="taxonomic scope" value="Eukaryota"/>
</dbReference>
<dbReference type="AlphaFoldDB" id="E9HS55"/>
<dbReference type="Pfam" id="PF02492">
    <property type="entry name" value="cobW"/>
    <property type="match status" value="1"/>
</dbReference>
<dbReference type="PhylomeDB" id="E9HS55"/>
<dbReference type="SUPFAM" id="SSF52540">
    <property type="entry name" value="P-loop containing nucleoside triphosphate hydrolases"/>
    <property type="match status" value="1"/>
</dbReference>
<gene>
    <name evidence="2" type="ORF">DAPPUDRAFT_65487</name>
</gene>
<keyword evidence="3" id="KW-1185">Reference proteome</keyword>
<dbReference type="HOGENOM" id="CLU_017452_6_1_1"/>
<dbReference type="OrthoDB" id="258627at2759"/>
<dbReference type="EMBL" id="GL732745">
    <property type="protein sequence ID" value="EFX65428.1"/>
    <property type="molecule type" value="Genomic_DNA"/>
</dbReference>